<gene>
    <name evidence="1" type="ORF">BN381_120003</name>
</gene>
<dbReference type="AlphaFoldDB" id="R4YWB3"/>
<dbReference type="HOGENOM" id="CLU_2258609_0_0_11"/>
<reference evidence="1 2" key="1">
    <citation type="journal article" date="2013" name="ISME J.">
        <title>Metabolic model for the filamentous 'Candidatus Microthrix parvicella' based on genomic and metagenomic analyses.</title>
        <authorList>
            <person name="Jon McIlroy S."/>
            <person name="Kristiansen R."/>
            <person name="Albertsen M."/>
            <person name="Michael Karst S."/>
            <person name="Rossetti S."/>
            <person name="Lund Nielsen J."/>
            <person name="Tandoi V."/>
            <person name="James Seviour R."/>
            <person name="Nielsen P.H."/>
        </authorList>
    </citation>
    <scope>NUCLEOTIDE SEQUENCE [LARGE SCALE GENOMIC DNA]</scope>
    <source>
        <strain evidence="1 2">RN1</strain>
    </source>
</reference>
<dbReference type="STRING" id="1229780.BN381_120003"/>
<evidence type="ECO:0000313" key="2">
    <source>
        <dbReference type="Proteomes" id="UP000018291"/>
    </source>
</evidence>
<keyword evidence="2" id="KW-1185">Reference proteome</keyword>
<evidence type="ECO:0000313" key="1">
    <source>
        <dbReference type="EMBL" id="CCM62434.1"/>
    </source>
</evidence>
<comment type="caution">
    <text evidence="1">The sequence shown here is derived from an EMBL/GenBank/DDBJ whole genome shotgun (WGS) entry which is preliminary data.</text>
</comment>
<protein>
    <submittedName>
        <fullName evidence="1">Uncharacterized protein</fullName>
    </submittedName>
</protein>
<accession>R4YWB3</accession>
<name>R4YWB3_9ACTN</name>
<proteinExistence type="predicted"/>
<dbReference type="Proteomes" id="UP000018291">
    <property type="component" value="Unassembled WGS sequence"/>
</dbReference>
<sequence length="103" mass="11257">MGAWMSSSRVTSWRANQFQVLASGLHCVDHVFLFSCLEHADLEERSPAVGADQHGEVRLIRVADPPKSVVDCMVDVVVGDAVLASTCQDLHSDNTSCHKHGRQ</sequence>
<dbReference type="EMBL" id="CANL01000004">
    <property type="protein sequence ID" value="CCM62434.1"/>
    <property type="molecule type" value="Genomic_DNA"/>
</dbReference>
<organism evidence="1 2">
    <name type="scientific">Candidatus Neomicrothrix parvicella RN1</name>
    <dbReference type="NCBI Taxonomy" id="1229780"/>
    <lineage>
        <taxon>Bacteria</taxon>
        <taxon>Bacillati</taxon>
        <taxon>Actinomycetota</taxon>
        <taxon>Acidimicrobiia</taxon>
        <taxon>Acidimicrobiales</taxon>
        <taxon>Microthrixaceae</taxon>
        <taxon>Candidatus Neomicrothrix</taxon>
    </lineage>
</organism>